<organism evidence="5 17">
    <name type="scientific">Phytophthora fragariae</name>
    <dbReference type="NCBI Taxonomy" id="53985"/>
    <lineage>
        <taxon>Eukaryota</taxon>
        <taxon>Sar</taxon>
        <taxon>Stramenopiles</taxon>
        <taxon>Oomycota</taxon>
        <taxon>Peronosporomycetes</taxon>
        <taxon>Peronosporales</taxon>
        <taxon>Peronosporaceae</taxon>
        <taxon>Phytophthora</taxon>
    </lineage>
</organism>
<dbReference type="EMBL" id="QXFW01001708">
    <property type="protein sequence ID" value="KAE8986886.1"/>
    <property type="molecule type" value="Genomic_DNA"/>
</dbReference>
<evidence type="ECO:0000313" key="6">
    <source>
        <dbReference type="EMBL" id="KAE9112095.1"/>
    </source>
</evidence>
<dbReference type="Proteomes" id="UP000441208">
    <property type="component" value="Unassembled WGS sequence"/>
</dbReference>
<evidence type="ECO:0000313" key="5">
    <source>
        <dbReference type="EMBL" id="KAE9085378.1"/>
    </source>
</evidence>
<comment type="caution">
    <text evidence="5">The sequence shown here is derived from an EMBL/GenBank/DDBJ whole genome shotgun (WGS) entry which is preliminary data.</text>
</comment>
<dbReference type="EMBL" id="QXGA01001719">
    <property type="protein sequence ID" value="KAE9112095.1"/>
    <property type="molecule type" value="Genomic_DNA"/>
</dbReference>
<evidence type="ECO:0000313" key="14">
    <source>
        <dbReference type="Proteomes" id="UP000437068"/>
    </source>
</evidence>
<dbReference type="Proteomes" id="UP000476176">
    <property type="component" value="Unassembled WGS sequence"/>
</dbReference>
<dbReference type="EMBL" id="QXFY01001750">
    <property type="protein sequence ID" value="KAE9310332.1"/>
    <property type="molecule type" value="Genomic_DNA"/>
</dbReference>
<keyword evidence="13" id="KW-1185">Reference proteome</keyword>
<proteinExistence type="predicted"/>
<dbReference type="EMBL" id="QXGF01001784">
    <property type="protein sequence ID" value="KAE8927827.1"/>
    <property type="molecule type" value="Genomic_DNA"/>
</dbReference>
<evidence type="ECO:0000313" key="7">
    <source>
        <dbReference type="EMBL" id="KAE9185666.1"/>
    </source>
</evidence>
<sequence>MALLLPSKIMNTHSTSTQEADPSALPLALIKKTPLLPSLSARGQLASMTKSFFAKTFPSPHRKLWGFQSSPTGVDDPTEASMPVAVDDQQDDDSSEAARGEICEIIVVAIQKVTDSGSDEAEENDRVSSIGPGRLHKTSIWGSSKWSQRHLQLQAPHRVACTVRSGETTKASAQPERSDNEFVFDEKFVFERRENDAQYRQVAIEVSSVAPGFGKKHRLGQVAVDLDAAFAAQTAGPIYRRSALTTANGSESSFEIHYVLHRLVVKNASAAAASRVLTRSSTSLNDDEDMDACGQIFPDLWYLC</sequence>
<evidence type="ECO:0000313" key="21">
    <source>
        <dbReference type="Proteomes" id="UP000488956"/>
    </source>
</evidence>
<accession>A0A6A3QXE8</accession>
<dbReference type="EMBL" id="QXGC01001734">
    <property type="protein sequence ID" value="KAE9197015.1"/>
    <property type="molecule type" value="Genomic_DNA"/>
</dbReference>
<evidence type="ECO:0000313" key="17">
    <source>
        <dbReference type="Proteomes" id="UP000441208"/>
    </source>
</evidence>
<dbReference type="Proteomes" id="UP000433483">
    <property type="component" value="Unassembled WGS sequence"/>
</dbReference>
<dbReference type="EMBL" id="QXGB01001780">
    <property type="protein sequence ID" value="KAE9185666.1"/>
    <property type="molecule type" value="Genomic_DNA"/>
</dbReference>
<dbReference type="OrthoDB" id="163367at2759"/>
<dbReference type="EMBL" id="QXFX01001766">
    <property type="protein sequence ID" value="KAE9085049.1"/>
    <property type="molecule type" value="Genomic_DNA"/>
</dbReference>
<dbReference type="Proteomes" id="UP000440732">
    <property type="component" value="Unassembled WGS sequence"/>
</dbReference>
<dbReference type="Proteomes" id="UP000460718">
    <property type="component" value="Unassembled WGS sequence"/>
</dbReference>
<evidence type="ECO:0000313" key="16">
    <source>
        <dbReference type="Proteomes" id="UP000440732"/>
    </source>
</evidence>
<evidence type="ECO:0000313" key="15">
    <source>
        <dbReference type="Proteomes" id="UP000440367"/>
    </source>
</evidence>
<evidence type="ECO:0000256" key="1">
    <source>
        <dbReference type="SAM" id="MobiDB-lite"/>
    </source>
</evidence>
<protein>
    <recommendedName>
        <fullName evidence="22">C2 domain-containing protein</fullName>
    </recommendedName>
</protein>
<evidence type="ECO:0000313" key="3">
    <source>
        <dbReference type="EMBL" id="KAE8986886.1"/>
    </source>
</evidence>
<evidence type="ECO:0000313" key="19">
    <source>
        <dbReference type="Proteomes" id="UP000476176"/>
    </source>
</evidence>
<dbReference type="EMBL" id="QXGD01001774">
    <property type="protein sequence ID" value="KAE9199372.1"/>
    <property type="molecule type" value="Genomic_DNA"/>
</dbReference>
<evidence type="ECO:0000313" key="20">
    <source>
        <dbReference type="Proteomes" id="UP000486351"/>
    </source>
</evidence>
<name>A0A6A3QXE8_9STRA</name>
<reference evidence="12 13" key="1">
    <citation type="submission" date="2018-08" db="EMBL/GenBank/DDBJ databases">
        <title>Genomic investigation of the strawberry pathogen Phytophthora fragariae indicates pathogenicity is determined by transcriptional variation in three key races.</title>
        <authorList>
            <person name="Adams T.M."/>
            <person name="Armitage A.D."/>
            <person name="Sobczyk M.K."/>
            <person name="Bates H.J."/>
            <person name="Dunwell J.M."/>
            <person name="Nellist C.F."/>
            <person name="Harrison R.J."/>
        </authorList>
    </citation>
    <scope>NUCLEOTIDE SEQUENCE [LARGE SCALE GENOMIC DNA]</scope>
    <source>
        <strain evidence="10 14">A4</strain>
        <strain evidence="9 15">BC-1</strain>
        <strain evidence="8 19">BC-23</strain>
        <strain evidence="7 13">NOV-27</strain>
        <strain evidence="6 16">NOV-5</strain>
        <strain evidence="5 17">NOV-71</strain>
        <strain evidence="11 20">NOV-77</strain>
        <strain evidence="2 12">NOV-9</strain>
        <strain evidence="4 21">ONT-3</strain>
        <strain evidence="3 18">SCRP245</strain>
    </source>
</reference>
<evidence type="ECO:0000313" key="4">
    <source>
        <dbReference type="EMBL" id="KAE9085049.1"/>
    </source>
</evidence>
<dbReference type="Proteomes" id="UP000429523">
    <property type="component" value="Unassembled WGS sequence"/>
</dbReference>
<evidence type="ECO:0000313" key="8">
    <source>
        <dbReference type="EMBL" id="KAE9197015.1"/>
    </source>
</evidence>
<dbReference type="Proteomes" id="UP000488956">
    <property type="component" value="Unassembled WGS sequence"/>
</dbReference>
<dbReference type="Proteomes" id="UP000486351">
    <property type="component" value="Unassembled WGS sequence"/>
</dbReference>
<dbReference type="Proteomes" id="UP000440367">
    <property type="component" value="Unassembled WGS sequence"/>
</dbReference>
<evidence type="ECO:0008006" key="22">
    <source>
        <dbReference type="Google" id="ProtNLM"/>
    </source>
</evidence>
<evidence type="ECO:0000313" key="11">
    <source>
        <dbReference type="EMBL" id="KAE9310332.1"/>
    </source>
</evidence>
<evidence type="ECO:0000313" key="10">
    <source>
        <dbReference type="EMBL" id="KAE9288998.1"/>
    </source>
</evidence>
<evidence type="ECO:0000313" key="12">
    <source>
        <dbReference type="Proteomes" id="UP000429523"/>
    </source>
</evidence>
<dbReference type="EMBL" id="QXGE01001729">
    <property type="protein sequence ID" value="KAE9288998.1"/>
    <property type="molecule type" value="Genomic_DNA"/>
</dbReference>
<feature type="region of interest" description="Disordered" evidence="1">
    <location>
        <begin position="115"/>
        <end position="134"/>
    </location>
</feature>
<dbReference type="Proteomes" id="UP000437068">
    <property type="component" value="Unassembled WGS sequence"/>
</dbReference>
<evidence type="ECO:0000313" key="2">
    <source>
        <dbReference type="EMBL" id="KAE8927827.1"/>
    </source>
</evidence>
<evidence type="ECO:0000313" key="9">
    <source>
        <dbReference type="EMBL" id="KAE9199372.1"/>
    </source>
</evidence>
<dbReference type="EMBL" id="QXFZ01001762">
    <property type="protein sequence ID" value="KAE9085378.1"/>
    <property type="molecule type" value="Genomic_DNA"/>
</dbReference>
<evidence type="ECO:0000313" key="18">
    <source>
        <dbReference type="Proteomes" id="UP000460718"/>
    </source>
</evidence>
<gene>
    <name evidence="10" type="ORF">PF001_g20259</name>
    <name evidence="9" type="ORF">PF002_g22168</name>
    <name evidence="8" type="ORF">PF004_g19959</name>
    <name evidence="7" type="ORF">PF005_g21168</name>
    <name evidence="6" type="ORF">PF006_g20064</name>
    <name evidence="5" type="ORF">PF007_g21166</name>
    <name evidence="11" type="ORF">PF008_g20490</name>
    <name evidence="2" type="ORF">PF009_g22017</name>
    <name evidence="4" type="ORF">PF010_g20610</name>
    <name evidence="3" type="ORF">PF011_g19815</name>
</gene>
<evidence type="ECO:0000313" key="13">
    <source>
        <dbReference type="Proteomes" id="UP000433483"/>
    </source>
</evidence>
<dbReference type="AlphaFoldDB" id="A0A6A3QXE8"/>